<proteinExistence type="predicted"/>
<gene>
    <name evidence="1" type="ORF">S06H3_23078</name>
</gene>
<accession>X1LPA0</accession>
<dbReference type="SUPFAM" id="SSF51735">
    <property type="entry name" value="NAD(P)-binding Rossmann-fold domains"/>
    <property type="match status" value="1"/>
</dbReference>
<evidence type="ECO:0008006" key="2">
    <source>
        <dbReference type="Google" id="ProtNLM"/>
    </source>
</evidence>
<evidence type="ECO:0000313" key="1">
    <source>
        <dbReference type="EMBL" id="GAI04225.1"/>
    </source>
</evidence>
<reference evidence="1" key="1">
    <citation type="journal article" date="2014" name="Front. Microbiol.">
        <title>High frequency of phylogenetically diverse reductive dehalogenase-homologous genes in deep subseafloor sedimentary metagenomes.</title>
        <authorList>
            <person name="Kawai M."/>
            <person name="Futagami T."/>
            <person name="Toyoda A."/>
            <person name="Takaki Y."/>
            <person name="Nishi S."/>
            <person name="Hori S."/>
            <person name="Arai W."/>
            <person name="Tsubouchi T."/>
            <person name="Morono Y."/>
            <person name="Uchiyama I."/>
            <person name="Ito T."/>
            <person name="Fujiyama A."/>
            <person name="Inagaki F."/>
            <person name="Takami H."/>
        </authorList>
    </citation>
    <scope>NUCLEOTIDE SEQUENCE</scope>
    <source>
        <strain evidence="1">Expedition CK06-06</strain>
    </source>
</reference>
<protein>
    <recommendedName>
        <fullName evidence="2">Short-chain dehydrogenase/reductase SDR</fullName>
    </recommendedName>
</protein>
<dbReference type="AlphaFoldDB" id="X1LPA0"/>
<name>X1LPA0_9ZZZZ</name>
<sequence>MVLSQFSLEGKVALVTGGSRGIGKATAIGFAKAGADDGFYFLVVIAIGWRYQFGA</sequence>
<dbReference type="Gene3D" id="3.40.50.720">
    <property type="entry name" value="NAD(P)-binding Rossmann-like Domain"/>
    <property type="match status" value="1"/>
</dbReference>
<comment type="caution">
    <text evidence="1">The sequence shown here is derived from an EMBL/GenBank/DDBJ whole genome shotgun (WGS) entry which is preliminary data.</text>
</comment>
<dbReference type="InterPro" id="IPR036291">
    <property type="entry name" value="NAD(P)-bd_dom_sf"/>
</dbReference>
<organism evidence="1">
    <name type="scientific">marine sediment metagenome</name>
    <dbReference type="NCBI Taxonomy" id="412755"/>
    <lineage>
        <taxon>unclassified sequences</taxon>
        <taxon>metagenomes</taxon>
        <taxon>ecological metagenomes</taxon>
    </lineage>
</organism>
<dbReference type="EMBL" id="BARV01012469">
    <property type="protein sequence ID" value="GAI04225.1"/>
    <property type="molecule type" value="Genomic_DNA"/>
</dbReference>